<sequence length="83" mass="8884">MDALSRAIAASGGKQKGLAEALGITAQALNQWIRAGKPVPPKHCPRIEGETGVRCEELRPDLTWVRGGDGAVLAYQVQLYVDN</sequence>
<dbReference type="Proteomes" id="UP001501083">
    <property type="component" value="Unassembled WGS sequence"/>
</dbReference>
<organism evidence="1 2">
    <name type="scientific">Lysobacter panacisoli</name>
    <dbReference type="NCBI Taxonomy" id="1255263"/>
    <lineage>
        <taxon>Bacteria</taxon>
        <taxon>Pseudomonadati</taxon>
        <taxon>Pseudomonadota</taxon>
        <taxon>Gammaproteobacteria</taxon>
        <taxon>Lysobacterales</taxon>
        <taxon>Lysobacteraceae</taxon>
        <taxon>Lysobacter</taxon>
    </lineage>
</organism>
<dbReference type="SUPFAM" id="SSF47413">
    <property type="entry name" value="lambda repressor-like DNA-binding domains"/>
    <property type="match status" value="1"/>
</dbReference>
<dbReference type="RefSeq" id="WP_158985696.1">
    <property type="nucleotide sequence ID" value="NZ_BAABKY010000002.1"/>
</dbReference>
<evidence type="ECO:0000313" key="1">
    <source>
        <dbReference type="EMBL" id="GAA5075640.1"/>
    </source>
</evidence>
<dbReference type="InterPro" id="IPR031856">
    <property type="entry name" value="YdaS_toxin-like"/>
</dbReference>
<name>A0ABP9LGN8_9GAMM</name>
<dbReference type="EMBL" id="BAABKY010000002">
    <property type="protein sequence ID" value="GAA5075640.1"/>
    <property type="molecule type" value="Genomic_DNA"/>
</dbReference>
<dbReference type="InterPro" id="IPR010982">
    <property type="entry name" value="Lambda_DNA-bd_dom_sf"/>
</dbReference>
<comment type="caution">
    <text evidence="1">The sequence shown here is derived from an EMBL/GenBank/DDBJ whole genome shotgun (WGS) entry which is preliminary data.</text>
</comment>
<dbReference type="Gene3D" id="1.10.260.40">
    <property type="entry name" value="lambda repressor-like DNA-binding domains"/>
    <property type="match status" value="1"/>
</dbReference>
<dbReference type="Pfam" id="PF15943">
    <property type="entry name" value="YdaS_toxin"/>
    <property type="match status" value="1"/>
</dbReference>
<proteinExistence type="predicted"/>
<evidence type="ECO:0000313" key="2">
    <source>
        <dbReference type="Proteomes" id="UP001501083"/>
    </source>
</evidence>
<protein>
    <recommendedName>
        <fullName evidence="3">Helix-turn-helix domain-containing protein</fullName>
    </recommendedName>
</protein>
<accession>A0ABP9LGN8</accession>
<keyword evidence="2" id="KW-1185">Reference proteome</keyword>
<evidence type="ECO:0008006" key="3">
    <source>
        <dbReference type="Google" id="ProtNLM"/>
    </source>
</evidence>
<gene>
    <name evidence="1" type="ORF">GCM10025759_19360</name>
</gene>
<reference evidence="2" key="1">
    <citation type="journal article" date="2019" name="Int. J. Syst. Evol. Microbiol.">
        <title>The Global Catalogue of Microorganisms (GCM) 10K type strain sequencing project: providing services to taxonomists for standard genome sequencing and annotation.</title>
        <authorList>
            <consortium name="The Broad Institute Genomics Platform"/>
            <consortium name="The Broad Institute Genome Sequencing Center for Infectious Disease"/>
            <person name="Wu L."/>
            <person name="Ma J."/>
        </authorList>
    </citation>
    <scope>NUCLEOTIDE SEQUENCE [LARGE SCALE GENOMIC DNA]</scope>
    <source>
        <strain evidence="2">JCM 19212</strain>
    </source>
</reference>